<sequence length="46" mass="5545">MVVNHRHRRHKSIYVFNMTWLDGSSGLIDTQKKCDRLNRIKEGYKL</sequence>
<organism evidence="1 2">
    <name type="scientific">Crenothrix polyspora</name>
    <dbReference type="NCBI Taxonomy" id="360316"/>
    <lineage>
        <taxon>Bacteria</taxon>
        <taxon>Pseudomonadati</taxon>
        <taxon>Pseudomonadota</taxon>
        <taxon>Gammaproteobacteria</taxon>
        <taxon>Methylococcales</taxon>
        <taxon>Crenotrichaceae</taxon>
        <taxon>Crenothrix</taxon>
    </lineage>
</organism>
<keyword evidence="2" id="KW-1185">Reference proteome</keyword>
<accession>A0A1R4H7U4</accession>
<reference evidence="2" key="1">
    <citation type="submission" date="2017-02" db="EMBL/GenBank/DDBJ databases">
        <authorList>
            <person name="Daims H."/>
        </authorList>
    </citation>
    <scope>NUCLEOTIDE SEQUENCE [LARGE SCALE GENOMIC DNA]</scope>
</reference>
<evidence type="ECO:0000313" key="2">
    <source>
        <dbReference type="Proteomes" id="UP000195442"/>
    </source>
</evidence>
<evidence type="ECO:0000313" key="1">
    <source>
        <dbReference type="EMBL" id="SJM92101.1"/>
    </source>
</evidence>
<dbReference type="Proteomes" id="UP000195442">
    <property type="component" value="Unassembled WGS sequence"/>
</dbReference>
<protein>
    <submittedName>
        <fullName evidence="1">Uncharacterized protein</fullName>
    </submittedName>
</protein>
<name>A0A1R4H7U4_9GAMM</name>
<gene>
    <name evidence="1" type="ORF">CRENPOLYSF2_2540006</name>
</gene>
<proteinExistence type="predicted"/>
<dbReference type="EMBL" id="FUKJ01000173">
    <property type="protein sequence ID" value="SJM92101.1"/>
    <property type="molecule type" value="Genomic_DNA"/>
</dbReference>
<dbReference type="AlphaFoldDB" id="A0A1R4H7U4"/>